<accession>A0A9W6FRN6</accession>
<comment type="similarity">
    <text evidence="1">Belongs to the bacterial solute-binding protein 5 family.</text>
</comment>
<sequence>MKHLYSLLIICLAVVMITVNPLMGQMNAEERPTSQSTNANKTENRYGGIYRAPLLNNPSTLDPAYVQDMYGVTVVQQLFDGLVQFSPDLFVIPALAENWQAEESGKVYRFRLRNDAHFHNGRKIVSHDIIFSLTRLFRIDPPPAILPHLLRISGAKEYAEKKLETISGLTAVDDRTLVIRLEEPYAPFLIALGMYQAKIVPAEELEKGEDYFAHHPVGSGPFKFSSWEENEKIKLEKFSDYYAGSPYLDGIDFFIYPGGQLDEVFADFQKNVLDEMPVYGKIRERLAVDKNIKMIHRPSLSLLFYGFNCQNPRFKDPRIRKELSEALDRQELVSQIYRGQFEIARSIIPPGLPGYLPENERIEREKRRRFKDPGAQVSEELKKIGPVEIVSNVQSPFSQAELNYVRECWARLGISTDIKYITNWAEFERYLKSDGLQIFRYAWFADIPDPDNFLQPLFASDSQNNFMRYKDNKVDKMLRDAVGMLDPIARAEMYQQLQRTILDSVPIIPLLYLSVDSAYQPFVQGIQVSPLGAHTMSYHRVWVK</sequence>
<dbReference type="PANTHER" id="PTHR30290:SF9">
    <property type="entry name" value="OLIGOPEPTIDE-BINDING PROTEIN APPA"/>
    <property type="match status" value="1"/>
</dbReference>
<feature type="domain" description="Solute-binding protein family 5" evidence="4">
    <location>
        <begin position="91"/>
        <end position="464"/>
    </location>
</feature>
<dbReference type="Gene3D" id="3.40.190.10">
    <property type="entry name" value="Periplasmic binding protein-like II"/>
    <property type="match status" value="1"/>
</dbReference>
<dbReference type="Pfam" id="PF00496">
    <property type="entry name" value="SBP_bac_5"/>
    <property type="match status" value="1"/>
</dbReference>
<evidence type="ECO:0000313" key="5">
    <source>
        <dbReference type="EMBL" id="GLI33184.1"/>
    </source>
</evidence>
<name>A0A9W6FRN6_9BACT</name>
<dbReference type="GO" id="GO:0030288">
    <property type="term" value="C:outer membrane-bounded periplasmic space"/>
    <property type="evidence" value="ECO:0007669"/>
    <property type="project" value="UniProtKB-ARBA"/>
</dbReference>
<evidence type="ECO:0000313" key="6">
    <source>
        <dbReference type="Proteomes" id="UP001144372"/>
    </source>
</evidence>
<organism evidence="5 6">
    <name type="scientific">Desulforhabdus amnigena</name>
    <dbReference type="NCBI Taxonomy" id="40218"/>
    <lineage>
        <taxon>Bacteria</taxon>
        <taxon>Pseudomonadati</taxon>
        <taxon>Thermodesulfobacteriota</taxon>
        <taxon>Syntrophobacteria</taxon>
        <taxon>Syntrophobacterales</taxon>
        <taxon>Syntrophobacteraceae</taxon>
        <taxon>Desulforhabdus</taxon>
    </lineage>
</organism>
<dbReference type="AlphaFoldDB" id="A0A9W6FRN6"/>
<keyword evidence="3" id="KW-0732">Signal</keyword>
<dbReference type="Proteomes" id="UP001144372">
    <property type="component" value="Unassembled WGS sequence"/>
</dbReference>
<dbReference type="CDD" id="cd00995">
    <property type="entry name" value="PBP2_NikA_DppA_OppA_like"/>
    <property type="match status" value="1"/>
</dbReference>
<evidence type="ECO:0000256" key="3">
    <source>
        <dbReference type="ARBA" id="ARBA00022729"/>
    </source>
</evidence>
<dbReference type="PIRSF" id="PIRSF002741">
    <property type="entry name" value="MppA"/>
    <property type="match status" value="1"/>
</dbReference>
<keyword evidence="2" id="KW-0813">Transport</keyword>
<evidence type="ECO:0000256" key="2">
    <source>
        <dbReference type="ARBA" id="ARBA00022448"/>
    </source>
</evidence>
<reference evidence="5" key="1">
    <citation type="submission" date="2022-12" db="EMBL/GenBank/DDBJ databases">
        <title>Reference genome sequencing for broad-spectrum identification of bacterial and archaeal isolates by mass spectrometry.</title>
        <authorList>
            <person name="Sekiguchi Y."/>
            <person name="Tourlousse D.M."/>
        </authorList>
    </citation>
    <scope>NUCLEOTIDE SEQUENCE</scope>
    <source>
        <strain evidence="5">ASRB1</strain>
    </source>
</reference>
<protein>
    <submittedName>
        <fullName evidence="5">Peptide ABC transporter substrate-binding protein</fullName>
    </submittedName>
</protein>
<dbReference type="InterPro" id="IPR030678">
    <property type="entry name" value="Peptide/Ni-bd"/>
</dbReference>
<dbReference type="EMBL" id="BSDR01000001">
    <property type="protein sequence ID" value="GLI33184.1"/>
    <property type="molecule type" value="Genomic_DNA"/>
</dbReference>
<gene>
    <name evidence="5" type="ORF">DAMNIGENAA_06170</name>
</gene>
<comment type="caution">
    <text evidence="5">The sequence shown here is derived from an EMBL/GenBank/DDBJ whole genome shotgun (WGS) entry which is preliminary data.</text>
</comment>
<dbReference type="GO" id="GO:0015833">
    <property type="term" value="P:peptide transport"/>
    <property type="evidence" value="ECO:0007669"/>
    <property type="project" value="TreeGrafter"/>
</dbReference>
<dbReference type="Gene3D" id="3.10.105.10">
    <property type="entry name" value="Dipeptide-binding Protein, Domain 3"/>
    <property type="match status" value="1"/>
</dbReference>
<dbReference type="InterPro" id="IPR000914">
    <property type="entry name" value="SBP_5_dom"/>
</dbReference>
<dbReference type="PANTHER" id="PTHR30290">
    <property type="entry name" value="PERIPLASMIC BINDING COMPONENT OF ABC TRANSPORTER"/>
    <property type="match status" value="1"/>
</dbReference>
<keyword evidence="6" id="KW-1185">Reference proteome</keyword>
<dbReference type="GO" id="GO:1904680">
    <property type="term" value="F:peptide transmembrane transporter activity"/>
    <property type="evidence" value="ECO:0007669"/>
    <property type="project" value="TreeGrafter"/>
</dbReference>
<dbReference type="GO" id="GO:0043190">
    <property type="term" value="C:ATP-binding cassette (ABC) transporter complex"/>
    <property type="evidence" value="ECO:0007669"/>
    <property type="project" value="InterPro"/>
</dbReference>
<dbReference type="SUPFAM" id="SSF53850">
    <property type="entry name" value="Periplasmic binding protein-like II"/>
    <property type="match status" value="1"/>
</dbReference>
<proteinExistence type="inferred from homology"/>
<dbReference type="Gene3D" id="3.90.76.10">
    <property type="entry name" value="Dipeptide-binding Protein, Domain 1"/>
    <property type="match status" value="1"/>
</dbReference>
<evidence type="ECO:0000256" key="1">
    <source>
        <dbReference type="ARBA" id="ARBA00005695"/>
    </source>
</evidence>
<evidence type="ECO:0000259" key="4">
    <source>
        <dbReference type="Pfam" id="PF00496"/>
    </source>
</evidence>
<dbReference type="InterPro" id="IPR039424">
    <property type="entry name" value="SBP_5"/>
</dbReference>